<proteinExistence type="predicted"/>
<keyword evidence="2" id="KW-1185">Reference proteome</keyword>
<protein>
    <submittedName>
        <fullName evidence="1">10735_t:CDS:1</fullName>
    </submittedName>
</protein>
<dbReference type="AlphaFoldDB" id="A0A9N9GRZ7"/>
<dbReference type="Proteomes" id="UP000789739">
    <property type="component" value="Unassembled WGS sequence"/>
</dbReference>
<reference evidence="1" key="1">
    <citation type="submission" date="2021-06" db="EMBL/GenBank/DDBJ databases">
        <authorList>
            <person name="Kallberg Y."/>
            <person name="Tangrot J."/>
            <person name="Rosling A."/>
        </authorList>
    </citation>
    <scope>NUCLEOTIDE SEQUENCE</scope>
    <source>
        <strain evidence="1">BR232B</strain>
    </source>
</reference>
<sequence length="202" mass="23270">MISFTTFNGSHYANNEELNSITDEDFSKYADDVSYQREQRLPSHTIYDIGSNSEPVENNETNTIVSTNNATTHTHHSSESDKAELDIINDKIWAVWEDCTVRFELPWSDNEIRDIVNVWRRRGRGRKPVNPFMVYRALLSLSKTLDYKKKDFPSGAFQCYVSGFASKTWKKKTDSAKGAIKFLAIKINEYIEAKDLKPTLEL</sequence>
<accession>A0A9N9GRZ7</accession>
<evidence type="ECO:0000313" key="2">
    <source>
        <dbReference type="Proteomes" id="UP000789739"/>
    </source>
</evidence>
<organism evidence="1 2">
    <name type="scientific">Paraglomus brasilianum</name>
    <dbReference type="NCBI Taxonomy" id="144538"/>
    <lineage>
        <taxon>Eukaryota</taxon>
        <taxon>Fungi</taxon>
        <taxon>Fungi incertae sedis</taxon>
        <taxon>Mucoromycota</taxon>
        <taxon>Glomeromycotina</taxon>
        <taxon>Glomeromycetes</taxon>
        <taxon>Paraglomerales</taxon>
        <taxon>Paraglomeraceae</taxon>
        <taxon>Paraglomus</taxon>
    </lineage>
</organism>
<name>A0A9N9GRZ7_9GLOM</name>
<comment type="caution">
    <text evidence="1">The sequence shown here is derived from an EMBL/GenBank/DDBJ whole genome shotgun (WGS) entry which is preliminary data.</text>
</comment>
<evidence type="ECO:0000313" key="1">
    <source>
        <dbReference type="EMBL" id="CAG8625569.1"/>
    </source>
</evidence>
<gene>
    <name evidence="1" type="ORF">PBRASI_LOCUS8958</name>
</gene>
<dbReference type="EMBL" id="CAJVPI010001757">
    <property type="protein sequence ID" value="CAG8625569.1"/>
    <property type="molecule type" value="Genomic_DNA"/>
</dbReference>